<dbReference type="RefSeq" id="WP_029760689.1">
    <property type="nucleotide sequence ID" value="NZ_CP017694.1"/>
</dbReference>
<name>A0ABY9QBP0_GEOTD</name>
<dbReference type="NCBIfam" id="TIGR00361">
    <property type="entry name" value="ComEC_Rec2"/>
    <property type="match status" value="1"/>
</dbReference>
<feature type="transmembrane region" description="Helical" evidence="6">
    <location>
        <begin position="384"/>
        <end position="403"/>
    </location>
</feature>
<gene>
    <name evidence="8" type="ORF">HSX42_14265</name>
</gene>
<evidence type="ECO:0000313" key="8">
    <source>
        <dbReference type="EMBL" id="WMV75417.1"/>
    </source>
</evidence>
<dbReference type="Pfam" id="PF03772">
    <property type="entry name" value="Competence"/>
    <property type="match status" value="1"/>
</dbReference>
<organism evidence="8 9">
    <name type="scientific">Geobacillus thermodenitrificans</name>
    <dbReference type="NCBI Taxonomy" id="33940"/>
    <lineage>
        <taxon>Bacteria</taxon>
        <taxon>Bacillati</taxon>
        <taxon>Bacillota</taxon>
        <taxon>Bacilli</taxon>
        <taxon>Bacillales</taxon>
        <taxon>Anoxybacillaceae</taxon>
        <taxon>Geobacillus</taxon>
    </lineage>
</organism>
<dbReference type="Pfam" id="PF00753">
    <property type="entry name" value="Lactamase_B"/>
    <property type="match status" value="1"/>
</dbReference>
<feature type="transmembrane region" description="Helical" evidence="6">
    <location>
        <begin position="328"/>
        <end position="345"/>
    </location>
</feature>
<dbReference type="EMBL" id="CP133461">
    <property type="protein sequence ID" value="WMV75417.1"/>
    <property type="molecule type" value="Genomic_DNA"/>
</dbReference>
<feature type="transmembrane region" description="Helical" evidence="6">
    <location>
        <begin position="228"/>
        <end position="251"/>
    </location>
</feature>
<dbReference type="GeneID" id="87623401"/>
<evidence type="ECO:0000256" key="1">
    <source>
        <dbReference type="ARBA" id="ARBA00004651"/>
    </source>
</evidence>
<dbReference type="InterPro" id="IPR052159">
    <property type="entry name" value="Competence_DNA_uptake"/>
</dbReference>
<dbReference type="Proteomes" id="UP001297580">
    <property type="component" value="Chromosome"/>
</dbReference>
<reference evidence="8 9" key="1">
    <citation type="submission" date="2023-08" db="EMBL/GenBank/DDBJ databases">
        <title>Complete genome sequence of Geobacillus thermodenitrificans K1041, a genetically tractable strain representative of the genus Geobacillus.</title>
        <authorList>
            <person name="Kani S."/>
            <person name="Suzuki H."/>
        </authorList>
    </citation>
    <scope>NUCLEOTIDE SEQUENCE [LARGE SCALE GENOMIC DNA]</scope>
    <source>
        <strain evidence="8 9">K1041</strain>
    </source>
</reference>
<feature type="transmembrane region" description="Helical" evidence="6">
    <location>
        <begin position="258"/>
        <end position="274"/>
    </location>
</feature>
<dbReference type="PANTHER" id="PTHR30619">
    <property type="entry name" value="DNA INTERNALIZATION/COMPETENCE PROTEIN COMEC/REC2"/>
    <property type="match status" value="1"/>
</dbReference>
<evidence type="ECO:0000256" key="6">
    <source>
        <dbReference type="SAM" id="Phobius"/>
    </source>
</evidence>
<comment type="subcellular location">
    <subcellularLocation>
        <location evidence="1">Cell membrane</location>
        <topology evidence="1">Multi-pass membrane protein</topology>
    </subcellularLocation>
</comment>
<dbReference type="InterPro" id="IPR036866">
    <property type="entry name" value="RibonucZ/Hydroxyglut_hydro"/>
</dbReference>
<feature type="transmembrane region" description="Helical" evidence="6">
    <location>
        <begin position="6"/>
        <end position="36"/>
    </location>
</feature>
<evidence type="ECO:0000256" key="2">
    <source>
        <dbReference type="ARBA" id="ARBA00022475"/>
    </source>
</evidence>
<protein>
    <submittedName>
        <fullName evidence="8">DNA internalization-related competence protein ComEC/Rec2</fullName>
    </submittedName>
</protein>
<dbReference type="NCBIfam" id="TIGR00360">
    <property type="entry name" value="ComEC_N-term"/>
    <property type="match status" value="1"/>
</dbReference>
<evidence type="ECO:0000259" key="7">
    <source>
        <dbReference type="SMART" id="SM00849"/>
    </source>
</evidence>
<feature type="transmembrane region" description="Helical" evidence="6">
    <location>
        <begin position="439"/>
        <end position="458"/>
    </location>
</feature>
<evidence type="ECO:0000313" key="9">
    <source>
        <dbReference type="Proteomes" id="UP001297580"/>
    </source>
</evidence>
<dbReference type="InterPro" id="IPR035681">
    <property type="entry name" value="ComA-like_MBL"/>
</dbReference>
<dbReference type="SUPFAM" id="SSF56281">
    <property type="entry name" value="Metallo-hydrolase/oxidoreductase"/>
    <property type="match status" value="1"/>
</dbReference>
<evidence type="ECO:0000256" key="5">
    <source>
        <dbReference type="ARBA" id="ARBA00023136"/>
    </source>
</evidence>
<evidence type="ECO:0000256" key="3">
    <source>
        <dbReference type="ARBA" id="ARBA00022692"/>
    </source>
</evidence>
<dbReference type="SMART" id="SM00849">
    <property type="entry name" value="Lactamase_B"/>
    <property type="match status" value="1"/>
</dbReference>
<evidence type="ECO:0000256" key="4">
    <source>
        <dbReference type="ARBA" id="ARBA00022989"/>
    </source>
</evidence>
<proteinExistence type="predicted"/>
<dbReference type="InterPro" id="IPR004797">
    <property type="entry name" value="Competence_ComEC/Rec2"/>
</dbReference>
<dbReference type="CDD" id="cd07731">
    <property type="entry name" value="ComA-like_MBL-fold"/>
    <property type="match status" value="1"/>
</dbReference>
<accession>A0ABY9QBP0</accession>
<keyword evidence="2" id="KW-1003">Cell membrane</keyword>
<sequence length="748" mass="82653">MKGQAVYIAVAALLAAAAASLSKPAFFLLVGYLLLLFFRRKHLLVPALAAATFFFAYVLIVDHHNKTTLSGGRHTFFIRFSAQPTIDGDRLQAPVKVGRERVQLRYMIRTPAEKEALQTHLVPGTVCRVAGTLERPMPSSNPYAFDYRRYLRLHRIHWLFFPEEIDLSACARDRPTMIEQLVSLREAGVRRIEDHLPPEAAGIAAALIYGERRQLDDSVLDGYQQLGLIHLLAISGGHVTLLVSAVFAIAIRLMTREAAVLTLMAALPVYAVLAGASPPVLRACMTGMIVLAVGWKKGTIHPLDALSWTALALFAFDPYMLWDVGFQLSFAVTFVLLVHFPALAARSMIGRLFETALAAQLAALPILLYHFYEISIWSVGLNVLFVPLYSFVILPLAFVVAALPFPPLVWLFSCLIELTNNVVRFFSVDHPLTIVLGRPEPWCLAVYVAAVVVALLLWERGQLFRGLAAVAMAMVLQLVSPYVDPKGEVTVLDVGQGDCLYIELPHRKAIYLIDTGGTPKIKGERWRERKRPFSVGRDVVVPFLKAQGVRTIDKLILTHDDADHIGAAPEVLKAVRVKEIITSPKALPAIQAMARPFSVPVAAASQGKRWEEDGMTFAVIHPEVGNQDDNNGSLVLFTRLGGLTWLFAGDIEKEAEQALIGIYPHLRADVLKVAHHGSKTSTTEMFLQAVKPRVAIISVGRSNRYGHPSPDVLARLKQQGAVIWRTDENGAIRYLYDRTSGTFQVMKP</sequence>
<feature type="transmembrane region" description="Helical" evidence="6">
    <location>
        <begin position="352"/>
        <end position="372"/>
    </location>
</feature>
<dbReference type="InterPro" id="IPR025405">
    <property type="entry name" value="DUF4131"/>
</dbReference>
<dbReference type="Gene3D" id="3.60.15.10">
    <property type="entry name" value="Ribonuclease Z/Hydroxyacylglutathione hydrolase-like"/>
    <property type="match status" value="1"/>
</dbReference>
<dbReference type="InterPro" id="IPR001279">
    <property type="entry name" value="Metallo-B-lactamas"/>
</dbReference>
<dbReference type="Pfam" id="PF13567">
    <property type="entry name" value="DUF4131"/>
    <property type="match status" value="1"/>
</dbReference>
<keyword evidence="5 6" id="KW-0472">Membrane</keyword>
<feature type="transmembrane region" description="Helical" evidence="6">
    <location>
        <begin position="43"/>
        <end position="60"/>
    </location>
</feature>
<dbReference type="PANTHER" id="PTHR30619:SF1">
    <property type="entry name" value="RECOMBINATION PROTEIN 2"/>
    <property type="match status" value="1"/>
</dbReference>
<keyword evidence="9" id="KW-1185">Reference proteome</keyword>
<feature type="domain" description="Metallo-beta-lactamase" evidence="7">
    <location>
        <begin position="496"/>
        <end position="701"/>
    </location>
</feature>
<dbReference type="InterPro" id="IPR004477">
    <property type="entry name" value="ComEC_N"/>
</dbReference>
<keyword evidence="4 6" id="KW-1133">Transmembrane helix</keyword>
<keyword evidence="3 6" id="KW-0812">Transmembrane</keyword>